<dbReference type="InterPro" id="IPR036291">
    <property type="entry name" value="NAD(P)-bd_dom_sf"/>
</dbReference>
<dbReference type="PRINTS" id="PR00081">
    <property type="entry name" value="GDHRDH"/>
</dbReference>
<dbReference type="EMBL" id="FNRP01000010">
    <property type="protein sequence ID" value="SEA66104.1"/>
    <property type="molecule type" value="Genomic_DNA"/>
</dbReference>
<dbReference type="InterPro" id="IPR002347">
    <property type="entry name" value="SDR_fam"/>
</dbReference>
<gene>
    <name evidence="3" type="ORF">GA424_12110</name>
    <name evidence="4" type="ORF">SAMN04487924_110115</name>
</gene>
<comment type="similarity">
    <text evidence="1">Belongs to the short-chain dehydrogenases/reductases (SDR) family.</text>
</comment>
<evidence type="ECO:0000256" key="1">
    <source>
        <dbReference type="ARBA" id="ARBA00006484"/>
    </source>
</evidence>
<dbReference type="Proteomes" id="UP000183040">
    <property type="component" value="Unassembled WGS sequence"/>
</dbReference>
<evidence type="ECO:0000256" key="2">
    <source>
        <dbReference type="ARBA" id="ARBA00023002"/>
    </source>
</evidence>
<dbReference type="GO" id="GO:0016020">
    <property type="term" value="C:membrane"/>
    <property type="evidence" value="ECO:0007669"/>
    <property type="project" value="TreeGrafter"/>
</dbReference>
<dbReference type="PANTHER" id="PTHR44196:SF3">
    <property type="entry name" value="SHORT CHAIN DEHYDROGENASE FAMILY PROTEIN"/>
    <property type="match status" value="1"/>
</dbReference>
<dbReference type="AlphaFoldDB" id="A0A1H4D068"/>
<dbReference type="Pfam" id="PF00106">
    <property type="entry name" value="adh_short"/>
    <property type="match status" value="1"/>
</dbReference>
<dbReference type="Gene3D" id="3.40.50.720">
    <property type="entry name" value="NAD(P)-binding Rossmann-like Domain"/>
    <property type="match status" value="1"/>
</dbReference>
<reference evidence="4 5" key="1">
    <citation type="submission" date="2016-10" db="EMBL/GenBank/DDBJ databases">
        <authorList>
            <person name="de Groot N.N."/>
        </authorList>
    </citation>
    <scope>NUCLEOTIDE SEQUENCE [LARGE SCALE GENOMIC DNA]</scope>
    <source>
        <strain evidence="4 5">NLAE-zl-G339</strain>
    </source>
</reference>
<keyword evidence="2" id="KW-0560">Oxidoreductase</keyword>
<evidence type="ECO:0000313" key="4">
    <source>
        <dbReference type="EMBL" id="SEA66104.1"/>
    </source>
</evidence>
<dbReference type="GO" id="GO:0016491">
    <property type="term" value="F:oxidoreductase activity"/>
    <property type="evidence" value="ECO:0007669"/>
    <property type="project" value="UniProtKB-KW"/>
</dbReference>
<sequence length="243" mass="27307">MKKAIIIGATSGIGQEVAKCLLLEGWKIGVAGRRQSSLENLQRAAPDQIQIQALDVTQEDASKKLNLLIDKLGGMDLFLLSSGIGFQNMDLNMEVELNTAHTNVAGFIRMVDTAFTYFKKNGGGHLAVISSIAGTKGLGVAPAYSATKRFQNTYIDALEQLSYLQKLHIRFTDIRPGFVATDLLNDGKHYPLLMDAAEVGRHISWSLKRKQRVAVIDWRYRILVFFWKMIPRWMWKRLPVKTN</sequence>
<organism evidence="4 5">
    <name type="scientific">Bacteroides xylanisolvens</name>
    <dbReference type="NCBI Taxonomy" id="371601"/>
    <lineage>
        <taxon>Bacteria</taxon>
        <taxon>Pseudomonadati</taxon>
        <taxon>Bacteroidota</taxon>
        <taxon>Bacteroidia</taxon>
        <taxon>Bacteroidales</taxon>
        <taxon>Bacteroidaceae</taxon>
        <taxon>Bacteroides</taxon>
    </lineage>
</organism>
<name>A0A1H4D068_9BACE</name>
<evidence type="ECO:0000313" key="3">
    <source>
        <dbReference type="EMBL" id="KAB6137975.1"/>
    </source>
</evidence>
<dbReference type="RefSeq" id="WP_074706214.1">
    <property type="nucleotide sequence ID" value="NZ_FNRP01000010.1"/>
</dbReference>
<dbReference type="EMBL" id="WDEH01000018">
    <property type="protein sequence ID" value="KAB6137975.1"/>
    <property type="molecule type" value="Genomic_DNA"/>
</dbReference>
<evidence type="ECO:0000313" key="6">
    <source>
        <dbReference type="Proteomes" id="UP000487596"/>
    </source>
</evidence>
<evidence type="ECO:0000313" key="5">
    <source>
        <dbReference type="Proteomes" id="UP000183040"/>
    </source>
</evidence>
<proteinExistence type="inferred from homology"/>
<dbReference type="PANTHER" id="PTHR44196">
    <property type="entry name" value="DEHYDROGENASE/REDUCTASE SDR FAMILY MEMBER 7B"/>
    <property type="match status" value="1"/>
</dbReference>
<reference evidence="3 6" key="2">
    <citation type="journal article" date="2019" name="Nat. Med.">
        <title>A library of human gut bacterial isolates paired with longitudinal multiomics data enables mechanistic microbiome research.</title>
        <authorList>
            <person name="Poyet M."/>
            <person name="Groussin M."/>
            <person name="Gibbons S.M."/>
            <person name="Avila-Pacheco J."/>
            <person name="Jiang X."/>
            <person name="Kearney S.M."/>
            <person name="Perrotta A.R."/>
            <person name="Berdy B."/>
            <person name="Zhao S."/>
            <person name="Lieberman T.D."/>
            <person name="Swanson P.K."/>
            <person name="Smith M."/>
            <person name="Roesemann S."/>
            <person name="Alexander J.E."/>
            <person name="Rich S.A."/>
            <person name="Livny J."/>
            <person name="Vlamakis H."/>
            <person name="Clish C."/>
            <person name="Bullock K."/>
            <person name="Deik A."/>
            <person name="Scott J."/>
            <person name="Pierce K.A."/>
            <person name="Xavier R.J."/>
            <person name="Alm E.J."/>
        </authorList>
    </citation>
    <scope>NUCLEOTIDE SEQUENCE [LARGE SCALE GENOMIC DNA]</scope>
    <source>
        <strain evidence="3 6">BIOML-A62</strain>
    </source>
</reference>
<accession>A0A1H4D068</accession>
<dbReference type="Proteomes" id="UP000487596">
    <property type="component" value="Unassembled WGS sequence"/>
</dbReference>
<dbReference type="SUPFAM" id="SSF51735">
    <property type="entry name" value="NAD(P)-binding Rossmann-fold domains"/>
    <property type="match status" value="1"/>
</dbReference>
<protein>
    <submittedName>
        <fullName evidence="3">SDR family NAD(P)-dependent oxidoreductase</fullName>
    </submittedName>
    <submittedName>
        <fullName evidence="4">Short-chain dehydrogenase</fullName>
    </submittedName>
</protein>